<protein>
    <submittedName>
        <fullName evidence="3">EDD domain protein, DegV family</fullName>
    </submittedName>
</protein>
<keyword evidence="4" id="KW-1185">Reference proteome</keyword>
<sequence>MLVKILTDSGCDLPKEIIEEYDIDVLPIVVIKDDKEYLDGVTMEPKTLYDNMRMGQVYKTAQIPPKMFEEKFEECAQKGKNVIYIAFSSGLSSTYQTSVLVRDSLKERYPSMNIDIVDSKSASIGFGLLVHKAAQMAKEGKTKEEILNMLDFYVEHIEHIFTVDDIEYLYRGGRVTRTQAFMGGLLNIKPILDIPRNGTLRPIEKVRGRKKVLARMIELMEERAGHADLKSQVIGINHGDDLDGAMKLKRMIEEKFGCTQFIINMVGCAIGAHSGPGTLSVFFLNKKYEE</sequence>
<dbReference type="InterPro" id="IPR050270">
    <property type="entry name" value="DegV_domain_contain"/>
</dbReference>
<proteinExistence type="predicted"/>
<dbReference type="NCBIfam" id="TIGR00762">
    <property type="entry name" value="DegV"/>
    <property type="match status" value="1"/>
</dbReference>
<reference evidence="3 4" key="1">
    <citation type="submission" date="2016-10" db="EMBL/GenBank/DDBJ databases">
        <authorList>
            <person name="de Groot N.N."/>
        </authorList>
    </citation>
    <scope>NUCLEOTIDE SEQUENCE [LARGE SCALE GENOMIC DNA]</scope>
    <source>
        <strain evidence="3 4">DSM 23310</strain>
    </source>
</reference>
<dbReference type="EMBL" id="FNNG01000007">
    <property type="protein sequence ID" value="SDX14483.1"/>
    <property type="molecule type" value="Genomic_DNA"/>
</dbReference>
<dbReference type="Gene3D" id="3.40.50.10170">
    <property type="match status" value="1"/>
</dbReference>
<dbReference type="InterPro" id="IPR043168">
    <property type="entry name" value="DegV_C"/>
</dbReference>
<dbReference type="Proteomes" id="UP000198828">
    <property type="component" value="Unassembled WGS sequence"/>
</dbReference>
<name>A0A1H2ZAG0_9FIRM</name>
<keyword evidence="2" id="KW-0446">Lipid-binding</keyword>
<dbReference type="PANTHER" id="PTHR33434:SF3">
    <property type="entry name" value="DEGV DOMAIN-CONTAINING PROTEIN YITS"/>
    <property type="match status" value="1"/>
</dbReference>
<gene>
    <name evidence="3" type="ORF">SAMN05660923_01778</name>
</gene>
<organism evidence="3 4">
    <name type="scientific">Tepidimicrobium xylanilyticum</name>
    <dbReference type="NCBI Taxonomy" id="1123352"/>
    <lineage>
        <taxon>Bacteria</taxon>
        <taxon>Bacillati</taxon>
        <taxon>Bacillota</taxon>
        <taxon>Tissierellia</taxon>
        <taxon>Tissierellales</taxon>
        <taxon>Tepidimicrobiaceae</taxon>
        <taxon>Tepidimicrobium</taxon>
    </lineage>
</organism>
<accession>A0A1H2ZAG0</accession>
<dbReference type="RefSeq" id="WP_093752897.1">
    <property type="nucleotide sequence ID" value="NZ_BSYN01000003.1"/>
</dbReference>
<dbReference type="AlphaFoldDB" id="A0A1H2ZAG0"/>
<dbReference type="SUPFAM" id="SSF82549">
    <property type="entry name" value="DAK1/DegV-like"/>
    <property type="match status" value="1"/>
</dbReference>
<evidence type="ECO:0000256" key="2">
    <source>
        <dbReference type="ARBA" id="ARBA00023121"/>
    </source>
</evidence>
<comment type="function">
    <text evidence="1">May bind long-chain fatty acids, such as palmitate, and may play a role in lipid transport or fatty acid metabolism.</text>
</comment>
<dbReference type="Gene3D" id="3.30.1180.10">
    <property type="match status" value="1"/>
</dbReference>
<dbReference type="InterPro" id="IPR003797">
    <property type="entry name" value="DegV"/>
</dbReference>
<evidence type="ECO:0000313" key="3">
    <source>
        <dbReference type="EMBL" id="SDX14483.1"/>
    </source>
</evidence>
<dbReference type="OrthoDB" id="9780660at2"/>
<dbReference type="GO" id="GO:0008289">
    <property type="term" value="F:lipid binding"/>
    <property type="evidence" value="ECO:0007669"/>
    <property type="project" value="UniProtKB-KW"/>
</dbReference>
<dbReference type="PROSITE" id="PS51482">
    <property type="entry name" value="DEGV"/>
    <property type="match status" value="1"/>
</dbReference>
<evidence type="ECO:0000256" key="1">
    <source>
        <dbReference type="ARBA" id="ARBA00003238"/>
    </source>
</evidence>
<evidence type="ECO:0000313" key="4">
    <source>
        <dbReference type="Proteomes" id="UP000198828"/>
    </source>
</evidence>
<dbReference type="PANTHER" id="PTHR33434">
    <property type="entry name" value="DEGV DOMAIN-CONTAINING PROTEIN DR_1986-RELATED"/>
    <property type="match status" value="1"/>
</dbReference>
<dbReference type="Pfam" id="PF02645">
    <property type="entry name" value="DegV"/>
    <property type="match status" value="1"/>
</dbReference>